<dbReference type="Pfam" id="PF01648">
    <property type="entry name" value="ACPS"/>
    <property type="match status" value="1"/>
</dbReference>
<dbReference type="GO" id="GO:0016740">
    <property type="term" value="F:transferase activity"/>
    <property type="evidence" value="ECO:0007669"/>
    <property type="project" value="UniProtKB-KW"/>
</dbReference>
<dbReference type="EMBL" id="JARMQG010000250">
    <property type="protein sequence ID" value="MED3563979.1"/>
    <property type="molecule type" value="Genomic_DNA"/>
</dbReference>
<reference evidence="4 5" key="1">
    <citation type="submission" date="2023-03" db="EMBL/GenBank/DDBJ databases">
        <title>Bacillus Genome Sequencing.</title>
        <authorList>
            <person name="Dunlap C."/>
        </authorList>
    </citation>
    <scope>NUCLEOTIDE SEQUENCE [LARGE SCALE GENOMIC DNA]</scope>
    <source>
        <strain evidence="4 5">B-14544</strain>
    </source>
</reference>
<dbReference type="Proteomes" id="UP001330749">
    <property type="component" value="Unassembled WGS sequence"/>
</dbReference>
<evidence type="ECO:0000259" key="3">
    <source>
        <dbReference type="Pfam" id="PF01648"/>
    </source>
</evidence>
<dbReference type="InterPro" id="IPR050559">
    <property type="entry name" value="P-Pant_transferase_sf"/>
</dbReference>
<evidence type="ECO:0000313" key="4">
    <source>
        <dbReference type="EMBL" id="MED3563979.1"/>
    </source>
</evidence>
<dbReference type="Gene3D" id="3.90.470.20">
    <property type="entry name" value="4'-phosphopantetheinyl transferase domain"/>
    <property type="match status" value="2"/>
</dbReference>
<accession>A0ABU6NCQ9</accession>
<evidence type="ECO:0000256" key="1">
    <source>
        <dbReference type="ARBA" id="ARBA00010990"/>
    </source>
</evidence>
<keyword evidence="2 4" id="KW-0808">Transferase</keyword>
<comment type="similarity">
    <text evidence="1">Belongs to the P-Pant transferase superfamily. Gsp/Sfp/HetI/AcpT family.</text>
</comment>
<name>A0ABU6NCQ9_9BACI</name>
<dbReference type="PANTHER" id="PTHR12215">
    <property type="entry name" value="PHOSPHOPANTETHEINE TRANSFERASE"/>
    <property type="match status" value="1"/>
</dbReference>
<gene>
    <name evidence="4" type="ORF">P4447_16255</name>
</gene>
<sequence>MSNHNQIRVCLISASYDLRVYNKLFHLTNKDEKNYLMGYKKLADRYNSLLGLSLVKKLSYKRDSNFSLLHNELGQPYLVGSDEYISISHSEDTIVVAMSTNKVGIDVEKRLLNMGYESFLADEEYELFNKSKNKVDLLTTLWTLKESYVKLKGTGFFIDPTIISFNKIEDRWFLKDVSCTFYLENLPNDMKLSIASEEEKKITFEKITENELIECLTLPLRA</sequence>
<dbReference type="SUPFAM" id="SSF56214">
    <property type="entry name" value="4'-phosphopantetheinyl transferase"/>
    <property type="match status" value="2"/>
</dbReference>
<evidence type="ECO:0000256" key="2">
    <source>
        <dbReference type="ARBA" id="ARBA00022679"/>
    </source>
</evidence>
<dbReference type="PANTHER" id="PTHR12215:SF10">
    <property type="entry name" value="L-AMINOADIPATE-SEMIALDEHYDE DEHYDROGENASE-PHOSPHOPANTETHEINYL TRANSFERASE"/>
    <property type="match status" value="1"/>
</dbReference>
<dbReference type="RefSeq" id="WP_327969086.1">
    <property type="nucleotide sequence ID" value="NZ_JARMQG010000250.1"/>
</dbReference>
<protein>
    <submittedName>
        <fullName evidence="4">4'-phosphopantetheinyl transferase superfamily protein</fullName>
    </submittedName>
</protein>
<comment type="caution">
    <text evidence="4">The sequence shown here is derived from an EMBL/GenBank/DDBJ whole genome shotgun (WGS) entry which is preliminary data.</text>
</comment>
<organism evidence="4 5">
    <name type="scientific">Bacillus xiapuensis</name>
    <dbReference type="NCBI Taxonomy" id="2014075"/>
    <lineage>
        <taxon>Bacteria</taxon>
        <taxon>Bacillati</taxon>
        <taxon>Bacillota</taxon>
        <taxon>Bacilli</taxon>
        <taxon>Bacillales</taxon>
        <taxon>Bacillaceae</taxon>
        <taxon>Bacillus</taxon>
    </lineage>
</organism>
<keyword evidence="5" id="KW-1185">Reference proteome</keyword>
<dbReference type="InterPro" id="IPR037143">
    <property type="entry name" value="4-PPantetheinyl_Trfase_dom_sf"/>
</dbReference>
<proteinExistence type="inferred from homology"/>
<evidence type="ECO:0000313" key="5">
    <source>
        <dbReference type="Proteomes" id="UP001330749"/>
    </source>
</evidence>
<dbReference type="InterPro" id="IPR008278">
    <property type="entry name" value="4-PPantetheinyl_Trfase_dom"/>
</dbReference>
<feature type="domain" description="4'-phosphopantetheinyl transferase" evidence="3">
    <location>
        <begin position="103"/>
        <end position="171"/>
    </location>
</feature>